<dbReference type="Pfam" id="PF02518">
    <property type="entry name" value="HATPase_c"/>
    <property type="match status" value="1"/>
</dbReference>
<dbReference type="SUPFAM" id="SSF55874">
    <property type="entry name" value="ATPase domain of HSP90 chaperone/DNA topoisomerase II/histidine kinase"/>
    <property type="match status" value="1"/>
</dbReference>
<dbReference type="HOGENOM" id="CLU_000445_114_58_2"/>
<comment type="catalytic activity">
    <reaction evidence="1">
        <text>ATP + protein L-histidine = ADP + protein N-phospho-L-histidine.</text>
        <dbReference type="EC" id="2.7.13.3"/>
    </reaction>
</comment>
<dbReference type="GO" id="GO:0000155">
    <property type="term" value="F:phosphorelay sensor kinase activity"/>
    <property type="evidence" value="ECO:0007669"/>
    <property type="project" value="InterPro"/>
</dbReference>
<dbReference type="EMBL" id="HF571520">
    <property type="protein sequence ID" value="CCQ32856.1"/>
    <property type="molecule type" value="Genomic_DNA"/>
</dbReference>
<dbReference type="OrthoDB" id="8127at2157"/>
<dbReference type="InterPro" id="IPR035965">
    <property type="entry name" value="PAS-like_dom_sf"/>
</dbReference>
<dbReference type="SUPFAM" id="SSF55785">
    <property type="entry name" value="PYP-like sensor domain (PAS domain)"/>
    <property type="match status" value="3"/>
</dbReference>
<keyword evidence="14" id="KW-1185">Reference proteome</keyword>
<dbReference type="PROSITE" id="PS50113">
    <property type="entry name" value="PAC"/>
    <property type="match status" value="1"/>
</dbReference>
<keyword evidence="6" id="KW-0597">Phosphoprotein</keyword>
<dbReference type="PROSITE" id="PS50112">
    <property type="entry name" value="PAS"/>
    <property type="match status" value="2"/>
</dbReference>
<dbReference type="SUPFAM" id="SSF55781">
    <property type="entry name" value="GAF domain-like"/>
    <property type="match status" value="1"/>
</dbReference>
<dbReference type="SMART" id="SM00387">
    <property type="entry name" value="HATPase_c"/>
    <property type="match status" value="1"/>
</dbReference>
<dbReference type="Gene3D" id="3.40.50.2300">
    <property type="match status" value="1"/>
</dbReference>
<evidence type="ECO:0000259" key="7">
    <source>
        <dbReference type="PROSITE" id="PS50109"/>
    </source>
</evidence>
<dbReference type="InterPro" id="IPR003018">
    <property type="entry name" value="GAF"/>
</dbReference>
<keyword evidence="5" id="KW-0902">Two-component regulatory system</keyword>
<evidence type="ECO:0000259" key="8">
    <source>
        <dbReference type="PROSITE" id="PS50110"/>
    </source>
</evidence>
<evidence type="ECO:0000313" key="14">
    <source>
        <dbReference type="Proteomes" id="UP000015381"/>
    </source>
</evidence>
<dbReference type="InterPro" id="IPR003594">
    <property type="entry name" value="HATPase_dom"/>
</dbReference>
<dbReference type="Proteomes" id="UP000003861">
    <property type="component" value="Unassembled WGS sequence"/>
</dbReference>
<dbReference type="InterPro" id="IPR036890">
    <property type="entry name" value="HATPase_C_sf"/>
</dbReference>
<dbReference type="InterPro" id="IPR011006">
    <property type="entry name" value="CheY-like_superfamily"/>
</dbReference>
<dbReference type="Proteomes" id="UP000015381">
    <property type="component" value="Chromosome I"/>
</dbReference>
<dbReference type="SMART" id="SM00065">
    <property type="entry name" value="GAF"/>
    <property type="match status" value="1"/>
</dbReference>
<dbReference type="CDD" id="cd00156">
    <property type="entry name" value="REC"/>
    <property type="match status" value="1"/>
</dbReference>
<dbReference type="Gene3D" id="3.30.565.10">
    <property type="entry name" value="Histidine kinase-like ATPase, C-terminal domain"/>
    <property type="match status" value="1"/>
</dbReference>
<dbReference type="SUPFAM" id="SSF47384">
    <property type="entry name" value="Homodimeric domain of signal transducing histidine kinase"/>
    <property type="match status" value="1"/>
</dbReference>
<dbReference type="InterPro" id="IPR000014">
    <property type="entry name" value="PAS"/>
</dbReference>
<feature type="modified residue" description="4-aspartylphosphate" evidence="6">
    <location>
        <position position="59"/>
    </location>
</feature>
<dbReference type="STRING" id="1033806.HTIA_0716"/>
<reference evidence="12 13" key="1">
    <citation type="journal article" date="2011" name="J. Bacteriol.">
        <title>Genome sequence of Halorhabdus tiamatea, the first archaeon isolated from a deep-sea anoxic brine lake.</title>
        <authorList>
            <person name="Antunes A."/>
            <person name="Alam I."/>
            <person name="Bajic V.B."/>
            <person name="Stingl U."/>
        </authorList>
    </citation>
    <scope>NUCLEOTIDE SEQUENCE [LARGE SCALE GENOMIC DNA]</scope>
    <source>
        <strain evidence="12 13">SARL4B</strain>
    </source>
</reference>
<dbReference type="Pfam" id="PF00989">
    <property type="entry name" value="PAS"/>
    <property type="match status" value="2"/>
</dbReference>
<dbReference type="RefSeq" id="WP_008523521.1">
    <property type="nucleotide sequence ID" value="NC_021921.1"/>
</dbReference>
<dbReference type="Pfam" id="PF13185">
    <property type="entry name" value="GAF_2"/>
    <property type="match status" value="1"/>
</dbReference>
<evidence type="ECO:0000313" key="13">
    <source>
        <dbReference type="Proteomes" id="UP000003861"/>
    </source>
</evidence>
<feature type="domain" description="Response regulatory" evidence="8">
    <location>
        <begin position="9"/>
        <end position="124"/>
    </location>
</feature>
<feature type="domain" description="PAS" evidence="9">
    <location>
        <begin position="313"/>
        <end position="374"/>
    </location>
</feature>
<reference evidence="12 13" key="2">
    <citation type="journal article" date="2013" name="PLoS ONE">
        <title>INDIGO - INtegrated Data Warehouse of MIcrobial GenOmes with Examples from the Red Sea Extremophiles.</title>
        <authorList>
            <person name="Alam I."/>
            <person name="Antunes A."/>
            <person name="Kamau A.A."/>
            <person name="Ba Alawi W."/>
            <person name="Kalkatawi M."/>
            <person name="Stingl U."/>
            <person name="Bajic V.B."/>
        </authorList>
    </citation>
    <scope>NUCLEOTIDE SEQUENCE [LARGE SCALE GENOMIC DNA]</scope>
    <source>
        <strain evidence="12 13">SARL4B</strain>
    </source>
</reference>
<dbReference type="CDD" id="cd00130">
    <property type="entry name" value="PAS"/>
    <property type="match status" value="2"/>
</dbReference>
<dbReference type="SMART" id="SM00091">
    <property type="entry name" value="PAS"/>
    <property type="match status" value="3"/>
</dbReference>
<dbReference type="Pfam" id="PF00072">
    <property type="entry name" value="Response_reg"/>
    <property type="match status" value="1"/>
</dbReference>
<dbReference type="Pfam" id="PF13188">
    <property type="entry name" value="PAS_8"/>
    <property type="match status" value="1"/>
</dbReference>
<dbReference type="InterPro" id="IPR001610">
    <property type="entry name" value="PAC"/>
</dbReference>
<dbReference type="EC" id="2.7.13.3" evidence="2"/>
<dbReference type="PROSITE" id="PS50109">
    <property type="entry name" value="HIS_KIN"/>
    <property type="match status" value="1"/>
</dbReference>
<name>F7PF02_9EURY</name>
<keyword evidence="4 11" id="KW-0418">Kinase</keyword>
<evidence type="ECO:0000256" key="1">
    <source>
        <dbReference type="ARBA" id="ARBA00000085"/>
    </source>
</evidence>
<evidence type="ECO:0000256" key="5">
    <source>
        <dbReference type="ARBA" id="ARBA00023012"/>
    </source>
</evidence>
<dbReference type="SMART" id="SM00388">
    <property type="entry name" value="HisKA"/>
    <property type="match status" value="1"/>
</dbReference>
<evidence type="ECO:0000256" key="3">
    <source>
        <dbReference type="ARBA" id="ARBA00022679"/>
    </source>
</evidence>
<sequence>MTGDSTAITVLHVDDEPDLAALTAEMLERDGQITVETATSASEGLDLLAEGHFDCLVSDYAMPGMDGIEFLEAVRVESPDLPFILYTGKGSEEVASEAITAGATDYLQKGGGTEQYDLLANRIYNAVSQYRSQQRAAKFDRIRSLMSDLNQILVRAESREAVESRVCERIVDTDRYTFAWIGDVDAETGRLEPRVRAGEADGYLEEITITADDSPTGQGPAGTAARERRVAVTENIAADPELDRWADVATAYGFESIAAVPLAHDETLYGVLTLYADEPQPFDADERDLLGELGDDIAHALDSFAIDEQRREERDRREALFANAPTPVAASRPLGAGNEQYVTDINDAFEDVFGFDRETLVGEEVSDVLVPEEHHDEHVEFRQRSADGEAITKRVERCTREGTREFLMHVIPFGLDDAPDGNYVWYTDVSDWSERERELRAFRQAVEHTGHAVYWTDPEGSIEYVNPAFEAQTGYVAEDAIGENASLLSSGEHDEAFYDALWETILDGETWEGELVNEDADGERYVVEQTITPVTDDAGEIERFVAINTDVTEREHRQRELETTNTVLRTIVENLPMGVLVEDADRDVLMVNDRLTSLLDVPADAEELIGQDCTRAAEALMDRFADPRGFLDGIDDRIDARDPVTGERLELADGRVLERDYVPYTLPDGEANLWLYRDVTERTRDRQRLKQQNERLDQFADVVSHDLRNPLNVASSRLELAAEECDSDHLEHVATAVERALSLVADLRALAAEGVAACETEPVDLARVAHDSWETVVTAEASLTVEAERTISADPGRLRQLLENLFSNAVAHAGADVAVTVGPLENGFFVADDGPGIPPDAVETVFEAGHSTEADGTGFGLAIVEAIAHAHGWTVTVTDREAGGARFEFTGVDVLEA</sequence>
<feature type="domain" description="Histidine kinase" evidence="7">
    <location>
        <begin position="702"/>
        <end position="890"/>
    </location>
</feature>
<dbReference type="InterPro" id="IPR005467">
    <property type="entry name" value="His_kinase_dom"/>
</dbReference>
<feature type="domain" description="PAS" evidence="9">
    <location>
        <begin position="438"/>
        <end position="484"/>
    </location>
</feature>
<dbReference type="Gene3D" id="3.30.450.20">
    <property type="entry name" value="PAS domain"/>
    <property type="match status" value="3"/>
</dbReference>
<dbReference type="GO" id="GO:0006355">
    <property type="term" value="P:regulation of DNA-templated transcription"/>
    <property type="evidence" value="ECO:0007669"/>
    <property type="project" value="InterPro"/>
</dbReference>
<dbReference type="InterPro" id="IPR029016">
    <property type="entry name" value="GAF-like_dom_sf"/>
</dbReference>
<evidence type="ECO:0000313" key="12">
    <source>
        <dbReference type="EMBL" id="ERJ04849.1"/>
    </source>
</evidence>
<evidence type="ECO:0000259" key="9">
    <source>
        <dbReference type="PROSITE" id="PS50112"/>
    </source>
</evidence>
<evidence type="ECO:0000256" key="2">
    <source>
        <dbReference type="ARBA" id="ARBA00012438"/>
    </source>
</evidence>
<dbReference type="NCBIfam" id="TIGR00229">
    <property type="entry name" value="sensory_box"/>
    <property type="match status" value="2"/>
</dbReference>
<dbReference type="SMART" id="SM00086">
    <property type="entry name" value="PAC"/>
    <property type="match status" value="1"/>
</dbReference>
<evidence type="ECO:0000256" key="4">
    <source>
        <dbReference type="ARBA" id="ARBA00022777"/>
    </source>
</evidence>
<evidence type="ECO:0000259" key="10">
    <source>
        <dbReference type="PROSITE" id="PS50113"/>
    </source>
</evidence>
<dbReference type="eggNOG" id="arCOG02386">
    <property type="taxonomic scope" value="Archaea"/>
</dbReference>
<dbReference type="InterPro" id="IPR050736">
    <property type="entry name" value="Sensor_HK_Regulatory"/>
</dbReference>
<dbReference type="InterPro" id="IPR001789">
    <property type="entry name" value="Sig_transdc_resp-reg_receiver"/>
</dbReference>
<dbReference type="CDD" id="cd00082">
    <property type="entry name" value="HisKA"/>
    <property type="match status" value="1"/>
</dbReference>
<evidence type="ECO:0000256" key="6">
    <source>
        <dbReference type="PROSITE-ProRule" id="PRU00169"/>
    </source>
</evidence>
<dbReference type="KEGG" id="hti:HTIA_0716"/>
<dbReference type="Gene3D" id="3.30.450.40">
    <property type="match status" value="1"/>
</dbReference>
<dbReference type="PANTHER" id="PTHR43711:SF1">
    <property type="entry name" value="HISTIDINE KINASE 1"/>
    <property type="match status" value="1"/>
</dbReference>
<evidence type="ECO:0000313" key="11">
    <source>
        <dbReference type="EMBL" id="CCQ32856.1"/>
    </source>
</evidence>
<dbReference type="eggNOG" id="arCOG02387">
    <property type="taxonomic scope" value="Archaea"/>
</dbReference>
<dbReference type="SUPFAM" id="SSF52172">
    <property type="entry name" value="CheY-like"/>
    <property type="match status" value="1"/>
</dbReference>
<dbReference type="EMBL" id="AFNT02000053">
    <property type="protein sequence ID" value="ERJ04849.1"/>
    <property type="molecule type" value="Genomic_DNA"/>
</dbReference>
<dbReference type="AlphaFoldDB" id="F7PF02"/>
<dbReference type="InterPro" id="IPR013767">
    <property type="entry name" value="PAS_fold"/>
</dbReference>
<dbReference type="GeneID" id="23797950"/>
<dbReference type="CDD" id="cd00075">
    <property type="entry name" value="HATPase"/>
    <property type="match status" value="1"/>
</dbReference>
<proteinExistence type="predicted"/>
<dbReference type="PANTHER" id="PTHR43711">
    <property type="entry name" value="TWO-COMPONENT HISTIDINE KINASE"/>
    <property type="match status" value="1"/>
</dbReference>
<keyword evidence="3 12" id="KW-0808">Transferase</keyword>
<dbReference type="PATRIC" id="fig|1033806.12.peg.709"/>
<dbReference type="SMART" id="SM00448">
    <property type="entry name" value="REC"/>
    <property type="match status" value="1"/>
</dbReference>
<organism evidence="12 13">
    <name type="scientific">Halorhabdus tiamatea SARL4B</name>
    <dbReference type="NCBI Taxonomy" id="1033806"/>
    <lineage>
        <taxon>Archaea</taxon>
        <taxon>Methanobacteriati</taxon>
        <taxon>Methanobacteriota</taxon>
        <taxon>Stenosarchaea group</taxon>
        <taxon>Halobacteria</taxon>
        <taxon>Halobacteriales</taxon>
        <taxon>Haloarculaceae</taxon>
        <taxon>Halorhabdus</taxon>
    </lineage>
</organism>
<reference evidence="11 14" key="3">
    <citation type="journal article" date="2014" name="Environ. Microbiol.">
        <title>Halorhabdus tiamatea: proteogenomics and glycosidase activity measurements identify the first cultivated euryarchaeon from a deep-sea anoxic brine lake as potential polysaccharide degrader.</title>
        <authorList>
            <person name="Werner J."/>
            <person name="Ferrer M."/>
            <person name="Michel G."/>
            <person name="Mann A.J."/>
            <person name="Huang S."/>
            <person name="Juarez S."/>
            <person name="Ciordia S."/>
            <person name="Albar J.P."/>
            <person name="Alcaide M."/>
            <person name="La Cono V."/>
            <person name="Yakimov M.M."/>
            <person name="Antunes A."/>
            <person name="Taborda M."/>
            <person name="Da Costa M.S."/>
            <person name="Amann R.I."/>
            <person name="Gloeckner F.O."/>
            <person name="Golyshina O.V."/>
            <person name="Golyshin P.N."/>
            <person name="Teeling H."/>
        </authorList>
    </citation>
    <scope>NUCLEOTIDE SEQUENCE [LARGE SCALE GENOMIC DNA]</scope>
    <source>
        <strain evidence="14">SARL4B</strain>
        <strain evidence="11">Type strain: SARL4B</strain>
    </source>
</reference>
<dbReference type="Pfam" id="PF00512">
    <property type="entry name" value="HisKA"/>
    <property type="match status" value="1"/>
</dbReference>
<feature type="domain" description="PAC" evidence="10">
    <location>
        <begin position="509"/>
        <end position="563"/>
    </location>
</feature>
<accession>F7PF02</accession>
<dbReference type="PROSITE" id="PS50110">
    <property type="entry name" value="RESPONSE_REGULATORY"/>
    <property type="match status" value="1"/>
</dbReference>
<dbReference type="InterPro" id="IPR000700">
    <property type="entry name" value="PAS-assoc_C"/>
</dbReference>
<dbReference type="InterPro" id="IPR003661">
    <property type="entry name" value="HisK_dim/P_dom"/>
</dbReference>
<protein>
    <recommendedName>
        <fullName evidence="2">histidine kinase</fullName>
        <ecNumber evidence="2">2.7.13.3</ecNumber>
    </recommendedName>
</protein>
<dbReference type="InterPro" id="IPR036097">
    <property type="entry name" value="HisK_dim/P_sf"/>
</dbReference>
<dbReference type="Gene3D" id="1.10.287.130">
    <property type="match status" value="1"/>
</dbReference>
<gene>
    <name evidence="12" type="primary">phoR</name>
    <name evidence="12" type="ORF">HLRTI_003179</name>
    <name evidence="11" type="ORF">HTIA_0716</name>
</gene>